<dbReference type="PANTHER" id="PTHR44068:SF11">
    <property type="entry name" value="GERANYL DIPHOSPHATE 2-C-METHYLTRANSFERASE"/>
    <property type="match status" value="1"/>
</dbReference>
<organism evidence="3 4">
    <name type="scientific">Candidatus Marithioploca araucensis</name>
    <dbReference type="NCBI Taxonomy" id="70273"/>
    <lineage>
        <taxon>Bacteria</taxon>
        <taxon>Pseudomonadati</taxon>
        <taxon>Pseudomonadota</taxon>
        <taxon>Gammaproteobacteria</taxon>
        <taxon>Thiotrichales</taxon>
        <taxon>Thiotrichaceae</taxon>
        <taxon>Candidatus Marithioploca</taxon>
    </lineage>
</organism>
<gene>
    <name evidence="3" type="ORF">QUF54_06945</name>
</gene>
<comment type="caution">
    <text evidence="3">The sequence shown here is derived from an EMBL/GenBank/DDBJ whole genome shotgun (WGS) entry which is preliminary data.</text>
</comment>
<dbReference type="CDD" id="cd02440">
    <property type="entry name" value="AdoMet_MTases"/>
    <property type="match status" value="1"/>
</dbReference>
<dbReference type="Gene3D" id="3.40.50.150">
    <property type="entry name" value="Vaccinia Virus protein VP39"/>
    <property type="match status" value="1"/>
</dbReference>
<evidence type="ECO:0000259" key="2">
    <source>
        <dbReference type="Pfam" id="PF08241"/>
    </source>
</evidence>
<name>A0ABT7VU42_9GAMM</name>
<dbReference type="EMBL" id="JAUCGM010000434">
    <property type="protein sequence ID" value="MDM8563072.1"/>
    <property type="molecule type" value="Genomic_DNA"/>
</dbReference>
<proteinExistence type="predicted"/>
<dbReference type="Proteomes" id="UP001171945">
    <property type="component" value="Unassembled WGS sequence"/>
</dbReference>
<reference evidence="3" key="1">
    <citation type="submission" date="2023-06" db="EMBL/GenBank/DDBJ databases">
        <title>Uncultivated large filamentous bacteria from sulfidic sediments reveal new species and different genomic features in energy metabolism and defense.</title>
        <authorList>
            <person name="Fonseca A."/>
        </authorList>
    </citation>
    <scope>NUCLEOTIDE SEQUENCE</scope>
    <source>
        <strain evidence="3">HSG4</strain>
    </source>
</reference>
<sequence>HVDCLNVSEVQNQRTRQLNQKQGLTDKIRVIEGNFEAIPLENQQYDVVWSQDALLHSGNRYKVLEEAYRVLKPGGHFIFTDPMQSDDCPDGVLQPVLDRILLDSMGSIGFYSKIANELGFEKIQVIEMTEHLVTHYSRVLNEIEFRYNDLLKLCAQEYIDKMKVGLNHWIESGKKGYLSWGILHFRRK</sequence>
<dbReference type="PANTHER" id="PTHR44068">
    <property type="entry name" value="ZGC:194242"/>
    <property type="match status" value="1"/>
</dbReference>
<dbReference type="EC" id="2.1.1.-" evidence="3"/>
<dbReference type="SUPFAM" id="SSF53335">
    <property type="entry name" value="S-adenosyl-L-methionine-dependent methyltransferases"/>
    <property type="match status" value="1"/>
</dbReference>
<feature type="non-terminal residue" evidence="3">
    <location>
        <position position="1"/>
    </location>
</feature>
<keyword evidence="3" id="KW-0489">Methyltransferase</keyword>
<evidence type="ECO:0000313" key="3">
    <source>
        <dbReference type="EMBL" id="MDM8563072.1"/>
    </source>
</evidence>
<dbReference type="InterPro" id="IPR029063">
    <property type="entry name" value="SAM-dependent_MTases_sf"/>
</dbReference>
<dbReference type="Pfam" id="PF08241">
    <property type="entry name" value="Methyltransf_11"/>
    <property type="match status" value="1"/>
</dbReference>
<dbReference type="InterPro" id="IPR013216">
    <property type="entry name" value="Methyltransf_11"/>
</dbReference>
<dbReference type="GO" id="GO:0008168">
    <property type="term" value="F:methyltransferase activity"/>
    <property type="evidence" value="ECO:0007669"/>
    <property type="project" value="UniProtKB-KW"/>
</dbReference>
<keyword evidence="4" id="KW-1185">Reference proteome</keyword>
<evidence type="ECO:0000256" key="1">
    <source>
        <dbReference type="ARBA" id="ARBA00022679"/>
    </source>
</evidence>
<accession>A0ABT7VU42</accession>
<evidence type="ECO:0000313" key="4">
    <source>
        <dbReference type="Proteomes" id="UP001171945"/>
    </source>
</evidence>
<dbReference type="GO" id="GO:0032259">
    <property type="term" value="P:methylation"/>
    <property type="evidence" value="ECO:0007669"/>
    <property type="project" value="UniProtKB-KW"/>
</dbReference>
<dbReference type="InterPro" id="IPR050447">
    <property type="entry name" value="Erg6_SMT_methyltransf"/>
</dbReference>
<feature type="domain" description="Methyltransferase type 11" evidence="2">
    <location>
        <begin position="3"/>
        <end position="79"/>
    </location>
</feature>
<keyword evidence="1 3" id="KW-0808">Transferase</keyword>
<protein>
    <submittedName>
        <fullName evidence="3">Class I SAM-dependent methyltransferase</fullName>
        <ecNumber evidence="3">2.1.1.-</ecNumber>
    </submittedName>
</protein>